<dbReference type="EMBL" id="JAKIKT010000001">
    <property type="protein sequence ID" value="MCL2912720.1"/>
    <property type="molecule type" value="Genomic_DNA"/>
</dbReference>
<dbReference type="InterPro" id="IPR023205">
    <property type="entry name" value="DsbA/DsbL"/>
</dbReference>
<dbReference type="PIRSF" id="PIRSF001488">
    <property type="entry name" value="Tdi_protein"/>
    <property type="match status" value="1"/>
</dbReference>
<comment type="similarity">
    <text evidence="1">Belongs to the thioredoxin family. DsbA subfamily.</text>
</comment>
<dbReference type="Pfam" id="PF01323">
    <property type="entry name" value="DSBA"/>
    <property type="match status" value="1"/>
</dbReference>
<evidence type="ECO:0000256" key="4">
    <source>
        <dbReference type="ARBA" id="ARBA00023284"/>
    </source>
</evidence>
<evidence type="ECO:0000256" key="1">
    <source>
        <dbReference type="ARBA" id="ARBA00005791"/>
    </source>
</evidence>
<dbReference type="Gene3D" id="3.40.30.10">
    <property type="entry name" value="Glutaredoxin"/>
    <property type="match status" value="1"/>
</dbReference>
<evidence type="ECO:0000259" key="7">
    <source>
        <dbReference type="Pfam" id="PF01323"/>
    </source>
</evidence>
<keyword evidence="2 6" id="KW-0732">Signal</keyword>
<dbReference type="InterPro" id="IPR050824">
    <property type="entry name" value="Thiol_disulfide_DsbA"/>
</dbReference>
<evidence type="ECO:0000256" key="3">
    <source>
        <dbReference type="ARBA" id="ARBA00023157"/>
    </source>
</evidence>
<dbReference type="SUPFAM" id="SSF52833">
    <property type="entry name" value="Thioredoxin-like"/>
    <property type="match status" value="1"/>
</dbReference>
<reference evidence="8 9" key="1">
    <citation type="submission" date="2022-01" db="EMBL/GenBank/DDBJ databases">
        <title>Whole genome-based taxonomy of the Shewanellaceae.</title>
        <authorList>
            <person name="Martin-Rodriguez A.J."/>
        </authorList>
    </citation>
    <scope>NUCLEOTIDE SEQUENCE [LARGE SCALE GENOMIC DNA]</scope>
    <source>
        <strain evidence="8 9">DSM 21332</strain>
    </source>
</reference>
<feature type="signal peptide" evidence="6">
    <location>
        <begin position="1"/>
        <end position="20"/>
    </location>
</feature>
<dbReference type="PANTHER" id="PTHR35891:SF2">
    <property type="entry name" value="THIOL:DISULFIDE INTERCHANGE PROTEIN DSBA"/>
    <property type="match status" value="1"/>
</dbReference>
<feature type="domain" description="DSBA-like thioredoxin" evidence="7">
    <location>
        <begin position="43"/>
        <end position="201"/>
    </location>
</feature>
<evidence type="ECO:0000313" key="8">
    <source>
        <dbReference type="EMBL" id="MCL2912720.1"/>
    </source>
</evidence>
<dbReference type="InterPro" id="IPR036249">
    <property type="entry name" value="Thioredoxin-like_sf"/>
</dbReference>
<name>A0ABT0N304_9GAMM</name>
<dbReference type="InterPro" id="IPR001853">
    <property type="entry name" value="DSBA-like_thioredoxin_dom"/>
</dbReference>
<evidence type="ECO:0000256" key="5">
    <source>
        <dbReference type="PIRNR" id="PIRNR001488"/>
    </source>
</evidence>
<keyword evidence="3 5" id="KW-1015">Disulfide bond</keyword>
<keyword evidence="9" id="KW-1185">Reference proteome</keyword>
<protein>
    <recommendedName>
        <fullName evidence="5">Thiol:disulfide interchange protein</fullName>
    </recommendedName>
</protein>
<keyword evidence="4" id="KW-0676">Redox-active center</keyword>
<dbReference type="CDD" id="cd03019">
    <property type="entry name" value="DsbA_DsbA"/>
    <property type="match status" value="1"/>
</dbReference>
<sequence>MIKKAALALTLAVASMSSYAATFYEGKHYTEITDKAPSAQPKLTEFFSFYCDNCYAFEAQYMPAIKPHLNKEIKFESKHVEFQRNEMMTEMMRALAVIHQLAGDDVNKMGEMTLATFTAMQGSDAAAGHAASGHGHNHEQHITSRDDLKKLFSGFGVSAKQYDEMADSKVTNEKIALWRKQAQEFRIQSVPSFIVNDKYMVNLGQIRNLGEMIDLINFLSTKKS</sequence>
<comment type="subcellular location">
    <subcellularLocation>
        <location evidence="5">Periplasm</location>
    </subcellularLocation>
</comment>
<accession>A0ABT0N304</accession>
<comment type="caution">
    <text evidence="8">The sequence shown here is derived from an EMBL/GenBank/DDBJ whole genome shotgun (WGS) entry which is preliminary data.</text>
</comment>
<proteinExistence type="inferred from homology"/>
<evidence type="ECO:0000256" key="6">
    <source>
        <dbReference type="SAM" id="SignalP"/>
    </source>
</evidence>
<evidence type="ECO:0000313" key="9">
    <source>
        <dbReference type="Proteomes" id="UP001202831"/>
    </source>
</evidence>
<gene>
    <name evidence="8" type="ORF">L2725_02805</name>
</gene>
<dbReference type="RefSeq" id="WP_249247540.1">
    <property type="nucleotide sequence ID" value="NZ_JAKIKT010000001.1"/>
</dbReference>
<organism evidence="8 9">
    <name type="scientific">Shewanella corallii</name>
    <dbReference type="NCBI Taxonomy" id="560080"/>
    <lineage>
        <taxon>Bacteria</taxon>
        <taxon>Pseudomonadati</taxon>
        <taxon>Pseudomonadota</taxon>
        <taxon>Gammaproteobacteria</taxon>
        <taxon>Alteromonadales</taxon>
        <taxon>Shewanellaceae</taxon>
        <taxon>Shewanella</taxon>
    </lineage>
</organism>
<dbReference type="Proteomes" id="UP001202831">
    <property type="component" value="Unassembled WGS sequence"/>
</dbReference>
<keyword evidence="5" id="KW-0574">Periplasm</keyword>
<dbReference type="PANTHER" id="PTHR35891">
    <property type="entry name" value="THIOL:DISULFIDE INTERCHANGE PROTEIN DSBA"/>
    <property type="match status" value="1"/>
</dbReference>
<feature type="chain" id="PRO_5045366328" description="Thiol:disulfide interchange protein" evidence="6">
    <location>
        <begin position="21"/>
        <end position="224"/>
    </location>
</feature>
<evidence type="ECO:0000256" key="2">
    <source>
        <dbReference type="ARBA" id="ARBA00022729"/>
    </source>
</evidence>